<dbReference type="eggNOG" id="arCOG00552">
    <property type="taxonomic scope" value="Archaea"/>
</dbReference>
<keyword evidence="2" id="KW-1185">Reference proteome</keyword>
<gene>
    <name evidence="1" type="ordered locus">PH1177</name>
</gene>
<dbReference type="STRING" id="70601.gene:9378139"/>
<protein>
    <recommendedName>
        <fullName evidence="3">GINS subunit domain-containing protein</fullName>
    </recommendedName>
</protein>
<dbReference type="KEGG" id="pho:PH1177"/>
<dbReference type="PIR" id="C71060">
    <property type="entry name" value="C71060"/>
</dbReference>
<name>O58919_PYRHO</name>
<proteinExistence type="predicted"/>
<evidence type="ECO:0000313" key="1">
    <source>
        <dbReference type="EMBL" id="BAA30277.1"/>
    </source>
</evidence>
<dbReference type="Gene3D" id="1.20.58.2050">
    <property type="match status" value="1"/>
</dbReference>
<evidence type="ECO:0008006" key="3">
    <source>
        <dbReference type="Google" id="ProtNLM"/>
    </source>
</evidence>
<dbReference type="AlphaFoldDB" id="O58919"/>
<dbReference type="GeneID" id="25392503"/>
<sequence length="157" mass="18430">MNEVEVSVRFVRDFGEWKAGDTTVLKVDDFRRLYAAGVVEPVGFQRFIEEVAKLTYLEMKNTEPQELPDNFYDKVKLIEEVLTARLLSGDVTALDKLKRFKNHVKKLKMTRLEKIFYRALLRPNSLEIENKLTREERELYKKWSLEIQAFLGGVGNE</sequence>
<dbReference type="Proteomes" id="UP000000752">
    <property type="component" value="Chromosome"/>
</dbReference>
<dbReference type="OrthoDB" id="103531at2157"/>
<reference evidence="1 2" key="1">
    <citation type="journal article" date="1998" name="DNA Res.">
        <title>Complete sequence and gene organization of the genome of a hyper-thermophilic archaebacterium, Pyrococcus horikoshii OT3.</title>
        <authorList>
            <person name="Kawarabayasi Y."/>
            <person name="Sawada M."/>
            <person name="Horikawa H."/>
            <person name="Haikawa Y."/>
            <person name="Hino Y."/>
            <person name="Yamamoto S."/>
            <person name="Sekine M."/>
            <person name="Baba S."/>
            <person name="Kosugi H."/>
            <person name="Hosoyama A."/>
            <person name="Nagai Y."/>
            <person name="Sakai M."/>
            <person name="Ogura K."/>
            <person name="Otuka R."/>
            <person name="Nakazawa H."/>
            <person name="Takamiya M."/>
            <person name="Ohfuku Y."/>
            <person name="Funahashi T."/>
            <person name="Tanaka T."/>
            <person name="Kudoh Y."/>
            <person name="Yamazaki J."/>
            <person name="Kushida N."/>
            <person name="Oguchi A."/>
            <person name="Aoki K."/>
            <person name="Nakamura Y."/>
            <person name="Robb T.F."/>
            <person name="Horikoshi K."/>
            <person name="Masuchi Y."/>
            <person name="Shizuya H."/>
            <person name="Kikuchi H."/>
        </authorList>
    </citation>
    <scope>NUCLEOTIDE SEQUENCE [LARGE SCALE GENOMIC DNA]</scope>
    <source>
        <strain evidence="2">ATCC 700860 / DSM 12428 / JCM 9974 / NBRC 100139 / OT-3</strain>
    </source>
</reference>
<dbReference type="EMBL" id="BA000001">
    <property type="protein sequence ID" value="BAA30277.1"/>
    <property type="molecule type" value="Genomic_DNA"/>
</dbReference>
<evidence type="ECO:0000313" key="2">
    <source>
        <dbReference type="Proteomes" id="UP000000752"/>
    </source>
</evidence>
<dbReference type="RefSeq" id="WP_010885262.1">
    <property type="nucleotide sequence ID" value="NC_000961.1"/>
</dbReference>
<organism evidence="1 2">
    <name type="scientific">Pyrococcus horikoshii (strain ATCC 700860 / DSM 12428 / JCM 9974 / NBRC 100139 / OT-3)</name>
    <dbReference type="NCBI Taxonomy" id="70601"/>
    <lineage>
        <taxon>Archaea</taxon>
        <taxon>Methanobacteriati</taxon>
        <taxon>Methanobacteriota</taxon>
        <taxon>Thermococci</taxon>
        <taxon>Thermococcales</taxon>
        <taxon>Thermococcaceae</taxon>
        <taxon>Pyrococcus</taxon>
    </lineage>
</organism>
<dbReference type="CDD" id="cd21697">
    <property type="entry name" value="GINS_B_archaea_Gins23"/>
    <property type="match status" value="1"/>
</dbReference>
<dbReference type="CDD" id="cd11714">
    <property type="entry name" value="GINS_A_archaea"/>
    <property type="match status" value="1"/>
</dbReference>
<dbReference type="InterPro" id="IPR038437">
    <property type="entry name" value="GINS_Psf3_sf"/>
</dbReference>
<dbReference type="EnsemblBacteria" id="BAA30277">
    <property type="protein sequence ID" value="BAA30277"/>
    <property type="gene ID" value="BAA30277"/>
</dbReference>
<accession>O58919</accession>